<dbReference type="EMBL" id="CP016379">
    <property type="protein sequence ID" value="AZR74919.1"/>
    <property type="molecule type" value="Genomic_DNA"/>
</dbReference>
<sequence length="403" mass="44335">MILEIVREALKSLMNNRLRSFLSILGIIIGVAAVIAVISISSGAEKNILDRLNKLGTNLIVITPGVSKGSGGKLSQEVTEVFTFEMSDQIQFLCPAVKNTAPFIDGQGLIIYNNINLWARTRATTDAFFDMVNLKLTRGRFFSDSDLKESRMVAILGSKIAEDLFADKNPIGQRIEINRGKFNFSLVVIGVLEEKGQVMFTNYDTMIFIPITTWMNRLQRVKFVNGFVAQAISREEASNAVAQIEYLLYQKLKDLEKFKVTSQTEMLSMASDYTRTFKILLGGIASIALLVGGIGIMNITLVSVTERTREIGIRKALGAKRRVILLQFLIESCTISVFGGLLGIGVGIIGAIFISRIGGWPFLVTPGFLLISMAFSTLIGLFFGIYPASRAAKLDPVEALSYE</sequence>
<keyword evidence="3 7" id="KW-0812">Transmembrane</keyword>
<evidence type="ECO:0000256" key="1">
    <source>
        <dbReference type="ARBA" id="ARBA00004651"/>
    </source>
</evidence>
<feature type="transmembrane region" description="Helical" evidence="7">
    <location>
        <begin position="279"/>
        <end position="302"/>
    </location>
</feature>
<dbReference type="Proteomes" id="UP000267250">
    <property type="component" value="Chromosome"/>
</dbReference>
<feature type="transmembrane region" description="Helical" evidence="7">
    <location>
        <begin position="360"/>
        <end position="386"/>
    </location>
</feature>
<proteinExistence type="inferred from homology"/>
<evidence type="ECO:0000256" key="2">
    <source>
        <dbReference type="ARBA" id="ARBA00022475"/>
    </source>
</evidence>
<dbReference type="Pfam" id="PF12704">
    <property type="entry name" value="MacB_PCD"/>
    <property type="match status" value="1"/>
</dbReference>
<organism evidence="10 11">
    <name type="scientific">Anoxybacter fermentans</name>
    <dbReference type="NCBI Taxonomy" id="1323375"/>
    <lineage>
        <taxon>Bacteria</taxon>
        <taxon>Bacillati</taxon>
        <taxon>Bacillota</taxon>
        <taxon>Clostridia</taxon>
        <taxon>Halanaerobiales</taxon>
        <taxon>Anoxybacter</taxon>
    </lineage>
</organism>
<evidence type="ECO:0008006" key="12">
    <source>
        <dbReference type="Google" id="ProtNLM"/>
    </source>
</evidence>
<comment type="similarity">
    <text evidence="6">Belongs to the ABC-4 integral membrane protein family.</text>
</comment>
<dbReference type="InterPro" id="IPR050250">
    <property type="entry name" value="Macrolide_Exporter_MacB"/>
</dbReference>
<evidence type="ECO:0000259" key="9">
    <source>
        <dbReference type="Pfam" id="PF12704"/>
    </source>
</evidence>
<keyword evidence="2" id="KW-1003">Cell membrane</keyword>
<dbReference type="Pfam" id="PF02687">
    <property type="entry name" value="FtsX"/>
    <property type="match status" value="1"/>
</dbReference>
<dbReference type="PANTHER" id="PTHR30572:SF4">
    <property type="entry name" value="ABC TRANSPORTER PERMEASE YTRF"/>
    <property type="match status" value="1"/>
</dbReference>
<keyword evidence="5 7" id="KW-0472">Membrane</keyword>
<evidence type="ECO:0000259" key="8">
    <source>
        <dbReference type="Pfam" id="PF02687"/>
    </source>
</evidence>
<dbReference type="InterPro" id="IPR025857">
    <property type="entry name" value="MacB_PCD"/>
</dbReference>
<gene>
    <name evidence="10" type="ORF">BBF96_12150</name>
</gene>
<evidence type="ECO:0000256" key="7">
    <source>
        <dbReference type="SAM" id="Phobius"/>
    </source>
</evidence>
<evidence type="ECO:0000313" key="10">
    <source>
        <dbReference type="EMBL" id="AZR74919.1"/>
    </source>
</evidence>
<evidence type="ECO:0000313" key="11">
    <source>
        <dbReference type="Proteomes" id="UP000267250"/>
    </source>
</evidence>
<dbReference type="KEGG" id="aft:BBF96_12150"/>
<feature type="transmembrane region" description="Helical" evidence="7">
    <location>
        <begin position="21"/>
        <end position="44"/>
    </location>
</feature>
<dbReference type="AlphaFoldDB" id="A0A3S9T304"/>
<dbReference type="GO" id="GO:0022857">
    <property type="term" value="F:transmembrane transporter activity"/>
    <property type="evidence" value="ECO:0007669"/>
    <property type="project" value="TreeGrafter"/>
</dbReference>
<dbReference type="InterPro" id="IPR003838">
    <property type="entry name" value="ABC3_permease_C"/>
</dbReference>
<feature type="domain" description="MacB-like periplasmic core" evidence="9">
    <location>
        <begin position="20"/>
        <end position="244"/>
    </location>
</feature>
<keyword evidence="4 7" id="KW-1133">Transmembrane helix</keyword>
<feature type="transmembrane region" description="Helical" evidence="7">
    <location>
        <begin position="323"/>
        <end position="354"/>
    </location>
</feature>
<evidence type="ECO:0000256" key="5">
    <source>
        <dbReference type="ARBA" id="ARBA00023136"/>
    </source>
</evidence>
<dbReference type="PANTHER" id="PTHR30572">
    <property type="entry name" value="MEMBRANE COMPONENT OF TRANSPORTER-RELATED"/>
    <property type="match status" value="1"/>
</dbReference>
<name>A0A3S9T304_9FIRM</name>
<protein>
    <recommendedName>
        <fullName evidence="12">Peptide ABC transporter permease</fullName>
    </recommendedName>
</protein>
<keyword evidence="11" id="KW-1185">Reference proteome</keyword>
<dbReference type="GO" id="GO:0005886">
    <property type="term" value="C:plasma membrane"/>
    <property type="evidence" value="ECO:0007669"/>
    <property type="project" value="UniProtKB-SubCell"/>
</dbReference>
<evidence type="ECO:0000256" key="4">
    <source>
        <dbReference type="ARBA" id="ARBA00022989"/>
    </source>
</evidence>
<accession>A0A3S9T304</accession>
<comment type="subcellular location">
    <subcellularLocation>
        <location evidence="1">Cell membrane</location>
        <topology evidence="1">Multi-pass membrane protein</topology>
    </subcellularLocation>
</comment>
<evidence type="ECO:0000256" key="6">
    <source>
        <dbReference type="ARBA" id="ARBA00038076"/>
    </source>
</evidence>
<reference evidence="10 11" key="1">
    <citation type="submission" date="2016-07" db="EMBL/GenBank/DDBJ databases">
        <title>Genome and transcriptome analysis of iron-reducing fermentative bacteria Anoxybacter fermentans.</title>
        <authorList>
            <person name="Zeng X."/>
            <person name="Shao Z."/>
        </authorList>
    </citation>
    <scope>NUCLEOTIDE SEQUENCE [LARGE SCALE GENOMIC DNA]</scope>
    <source>
        <strain evidence="10 11">DY22613</strain>
    </source>
</reference>
<feature type="domain" description="ABC3 transporter permease C-terminal" evidence="8">
    <location>
        <begin position="284"/>
        <end position="396"/>
    </location>
</feature>
<evidence type="ECO:0000256" key="3">
    <source>
        <dbReference type="ARBA" id="ARBA00022692"/>
    </source>
</evidence>